<keyword evidence="1" id="KW-0418">Kinase</keyword>
<dbReference type="AlphaFoldDB" id="A0A7M2YZL1"/>
<dbReference type="PANTHER" id="PTHR33477">
    <property type="entry name" value="P-LOOP NTPASE DOMAIN-CONTAINING PROTEIN LPA1 HOMOLOG 1"/>
    <property type="match status" value="1"/>
</dbReference>
<proteinExistence type="predicted"/>
<gene>
    <name evidence="1" type="ORF">Gocc_0749</name>
</gene>
<name>A0A7M2YZL1_9ACTN</name>
<dbReference type="Proteomes" id="UP000254134">
    <property type="component" value="Unassembled WGS sequence"/>
</dbReference>
<evidence type="ECO:0000313" key="2">
    <source>
        <dbReference type="Proteomes" id="UP000254134"/>
    </source>
</evidence>
<sequence length="304" mass="33579">MTERRYLAPLPLGGDEGPPWSKGLMARALAATGLTPTRAYELARRVDADMAQRRVAVVDLDRLGEIAAELIGETEARRTIRRLRRLQALQQLELPVVLLVGGATGTGKSTLATEAAHRLGITRVTSTDFIRQTMRAFFSREFMPSVHYSSFEAKLALTRADEDLSGDAALLGFLDQTRNVLVGVEAAIDRVLTEGWSMVLEGVHLVPGMIAVDRADALVVQCVVAISDEDLHRSHFWVRDAASDGLRPLEKYIDGLPEIRLIQDVLLERARRFDVPVIENDSFDETIGEVLDLVLTSAERLVRA</sequence>
<comment type="caution">
    <text evidence="1">The sequence shown here is derived from an EMBL/GenBank/DDBJ whole genome shotgun (WGS) entry which is preliminary data.</text>
</comment>
<dbReference type="SUPFAM" id="SSF52540">
    <property type="entry name" value="P-loop containing nucleoside triphosphate hydrolases"/>
    <property type="match status" value="1"/>
</dbReference>
<keyword evidence="2" id="KW-1185">Reference proteome</keyword>
<evidence type="ECO:0000313" key="1">
    <source>
        <dbReference type="EMBL" id="RDI74951.1"/>
    </source>
</evidence>
<dbReference type="GO" id="GO:0016301">
    <property type="term" value="F:kinase activity"/>
    <property type="evidence" value="ECO:0007669"/>
    <property type="project" value="UniProtKB-KW"/>
</dbReference>
<dbReference type="InterPro" id="IPR027417">
    <property type="entry name" value="P-loop_NTPase"/>
</dbReference>
<dbReference type="RefSeq" id="WP_114795216.1">
    <property type="nucleotide sequence ID" value="NZ_QQZY01000002.1"/>
</dbReference>
<accession>A0A7M2YZL1</accession>
<dbReference type="PANTHER" id="PTHR33477:SF3">
    <property type="entry name" value="P-LOOP NTPASE DOMAIN-CONTAINING PROTEIN LPA1 HOMOLOG 1"/>
    <property type="match status" value="1"/>
</dbReference>
<organism evidence="1 2">
    <name type="scientific">Gaiella occulta</name>
    <dbReference type="NCBI Taxonomy" id="1002870"/>
    <lineage>
        <taxon>Bacteria</taxon>
        <taxon>Bacillati</taxon>
        <taxon>Actinomycetota</taxon>
        <taxon>Thermoleophilia</taxon>
        <taxon>Gaiellales</taxon>
        <taxon>Gaiellaceae</taxon>
        <taxon>Gaiella</taxon>
    </lineage>
</organism>
<dbReference type="Gene3D" id="3.40.50.300">
    <property type="entry name" value="P-loop containing nucleotide triphosphate hydrolases"/>
    <property type="match status" value="1"/>
</dbReference>
<reference evidence="2" key="2">
    <citation type="journal article" date="2019" name="MicrobiologyOpen">
        <title>High-quality draft genome sequence of Gaiella occulta isolated from a 150 meter deep mineral water borehole and comparison with the genome sequences of other deep-branching lineages of the phylum Actinobacteria.</title>
        <authorList>
            <person name="Severino R."/>
            <person name="Froufe H.J.C."/>
            <person name="Barroso C."/>
            <person name="Albuquerque L."/>
            <person name="Lobo-da-Cunha A."/>
            <person name="da Costa M.S."/>
            <person name="Egas C."/>
        </authorList>
    </citation>
    <scope>NUCLEOTIDE SEQUENCE [LARGE SCALE GENOMIC DNA]</scope>
    <source>
        <strain evidence="2">F2-233</strain>
    </source>
</reference>
<protein>
    <submittedName>
        <fullName evidence="1">2-phosphoglycerate kinase</fullName>
    </submittedName>
</protein>
<reference evidence="1 2" key="1">
    <citation type="submission" date="2018-07" db="EMBL/GenBank/DDBJ databases">
        <title>High-quality-draft genome sequence of Gaiella occulta.</title>
        <authorList>
            <person name="Severino R."/>
            <person name="Froufe H.J.C."/>
            <person name="Rainey F.A."/>
            <person name="Barroso C."/>
            <person name="Albuquerque L."/>
            <person name="Lobo-Da-Cunha A."/>
            <person name="Da Costa M.S."/>
            <person name="Egas C."/>
        </authorList>
    </citation>
    <scope>NUCLEOTIDE SEQUENCE [LARGE SCALE GENOMIC DNA]</scope>
    <source>
        <strain evidence="1 2">F2-233</strain>
    </source>
</reference>
<keyword evidence="1" id="KW-0808">Transferase</keyword>
<dbReference type="EMBL" id="QQZY01000002">
    <property type="protein sequence ID" value="RDI74951.1"/>
    <property type="molecule type" value="Genomic_DNA"/>
</dbReference>
<dbReference type="OrthoDB" id="10746at2"/>